<sequence length="50" mass="5685">MRDPNAALYGTDRLAFSYRHSPVVRVPSGDEPLFREYFAQVAALADRRMA</sequence>
<protein>
    <submittedName>
        <fullName evidence="1">Uncharacterized protein</fullName>
    </submittedName>
</protein>
<reference evidence="1" key="1">
    <citation type="submission" date="2022-10" db="EMBL/GenBank/DDBJ databases">
        <title>The complete genomes of actinobacterial strains from the NBC collection.</title>
        <authorList>
            <person name="Joergensen T.S."/>
            <person name="Alvarez Arevalo M."/>
            <person name="Sterndorff E.B."/>
            <person name="Faurdal D."/>
            <person name="Vuksanovic O."/>
            <person name="Mourched A.-S."/>
            <person name="Charusanti P."/>
            <person name="Shaw S."/>
            <person name="Blin K."/>
            <person name="Weber T."/>
        </authorList>
    </citation>
    <scope>NUCLEOTIDE SEQUENCE</scope>
    <source>
        <strain evidence="1">NBC 01771</strain>
    </source>
</reference>
<evidence type="ECO:0000313" key="1">
    <source>
        <dbReference type="EMBL" id="WSC02661.1"/>
    </source>
</evidence>
<accession>A0ACD4ZWX4</accession>
<organism evidence="1 2">
    <name type="scientific">Streptomyces scopuliridis</name>
    <dbReference type="NCBI Taxonomy" id="452529"/>
    <lineage>
        <taxon>Bacteria</taxon>
        <taxon>Bacillati</taxon>
        <taxon>Actinomycetota</taxon>
        <taxon>Actinomycetes</taxon>
        <taxon>Kitasatosporales</taxon>
        <taxon>Streptomycetaceae</taxon>
        <taxon>Streptomyces</taxon>
    </lineage>
</organism>
<proteinExistence type="predicted"/>
<name>A0ACD4ZWX4_9ACTN</name>
<dbReference type="Proteomes" id="UP001348369">
    <property type="component" value="Chromosome"/>
</dbReference>
<gene>
    <name evidence="1" type="ORF">OG835_40495</name>
</gene>
<keyword evidence="2" id="KW-1185">Reference proteome</keyword>
<dbReference type="EMBL" id="CP109109">
    <property type="protein sequence ID" value="WSC02661.1"/>
    <property type="molecule type" value="Genomic_DNA"/>
</dbReference>
<evidence type="ECO:0000313" key="2">
    <source>
        <dbReference type="Proteomes" id="UP001348369"/>
    </source>
</evidence>